<dbReference type="InterPro" id="IPR004274">
    <property type="entry name" value="FCP1_dom"/>
</dbReference>
<name>A0ABS8V019_DATST</name>
<comment type="caution">
    <text evidence="3">The sequence shown here is derived from an EMBL/GenBank/DDBJ whole genome shotgun (WGS) entry which is preliminary data.</text>
</comment>
<dbReference type="Pfam" id="PF03031">
    <property type="entry name" value="NIF"/>
    <property type="match status" value="1"/>
</dbReference>
<protein>
    <recommendedName>
        <fullName evidence="2">FCP1 homology domain-containing protein</fullName>
    </recommendedName>
</protein>
<evidence type="ECO:0000259" key="2">
    <source>
        <dbReference type="PROSITE" id="PS50969"/>
    </source>
</evidence>
<sequence length="717" mass="80970">MDTLSTEDSITRSAELMLRRKRKRARNRDNRKERQQRLDQMLKNLVALKNEESSIEESSIQKYDAQLLRLGHLEIQTESTTTLLKKSPGKKKRRKKRSVMKPLNEKVDPCCMDQNNVPSNPILLDNKHGAEENGLLNSVAQLLPPGQLEIKTEVTTTLLEKCPTKKKRRKKRSVMKVLNKKVDPCCMDQNNVPSNPSLLDNKHGQVENGLLNPNICIEDVASLENSDAQLLPLGHLEIQTEATTTLLEKSPVKKKRRKKRSVMRVLNKKVDPCSMDQSNVPSNISLLDNKHGEVENGLLNPNISIEDVASLESSDAQLLPQGNLEIQAEATAPLLKKNPVKKKRWKRRSMMKVLNEKVDPCSLGLNNVPSNPSLLDNKHGEVESGLLNSNISINDAVSSKRKATEALCMADVNFSLSAPSSDLVNELEQPKRDDVKVINGSIEGEVSFLEAGRISAESCSEGIRLTHNSELIMHVHSAPIRSGGFCMMRGPHLRRKLLILDVNGLLADVVNPPPKDGRPDACFARRAIFKRPYCNDFLKFCFERFDVGIWSSRSKRIIVKVVDYLLGSLKHKLLFCWDMSHSTQTMFKTLENKHKPLVCKELSKVWDRYDPNLPWERGDYDESNTLLLDDSPYKALLNPAHTAIFPHSYNFKSENDNSLGPGGDLRIYLEELLKAEHVQKHVEQHPFGQRAIDQTSSDWNFYFDVLCSLHGQSGQDS</sequence>
<dbReference type="InterPro" id="IPR023214">
    <property type="entry name" value="HAD_sf"/>
</dbReference>
<dbReference type="Proteomes" id="UP000823775">
    <property type="component" value="Unassembled WGS sequence"/>
</dbReference>
<dbReference type="SMART" id="SM00577">
    <property type="entry name" value="CPDc"/>
    <property type="match status" value="1"/>
</dbReference>
<reference evidence="3 4" key="1">
    <citation type="journal article" date="2021" name="BMC Genomics">
        <title>Datura genome reveals duplications of psychoactive alkaloid biosynthetic genes and high mutation rate following tissue culture.</title>
        <authorList>
            <person name="Rajewski A."/>
            <person name="Carter-House D."/>
            <person name="Stajich J."/>
            <person name="Litt A."/>
        </authorList>
    </citation>
    <scope>NUCLEOTIDE SEQUENCE [LARGE SCALE GENOMIC DNA]</scope>
    <source>
        <strain evidence="3">AR-01</strain>
    </source>
</reference>
<dbReference type="EMBL" id="JACEIK010002977">
    <property type="protein sequence ID" value="MCD9639712.1"/>
    <property type="molecule type" value="Genomic_DNA"/>
</dbReference>
<organism evidence="3 4">
    <name type="scientific">Datura stramonium</name>
    <name type="common">Jimsonweed</name>
    <name type="synonym">Common thornapple</name>
    <dbReference type="NCBI Taxonomy" id="4076"/>
    <lineage>
        <taxon>Eukaryota</taxon>
        <taxon>Viridiplantae</taxon>
        <taxon>Streptophyta</taxon>
        <taxon>Embryophyta</taxon>
        <taxon>Tracheophyta</taxon>
        <taxon>Spermatophyta</taxon>
        <taxon>Magnoliopsida</taxon>
        <taxon>eudicotyledons</taxon>
        <taxon>Gunneridae</taxon>
        <taxon>Pentapetalae</taxon>
        <taxon>asterids</taxon>
        <taxon>lamiids</taxon>
        <taxon>Solanales</taxon>
        <taxon>Solanaceae</taxon>
        <taxon>Solanoideae</taxon>
        <taxon>Datureae</taxon>
        <taxon>Datura</taxon>
    </lineage>
</organism>
<feature type="domain" description="FCP1 homology" evidence="2">
    <location>
        <begin position="491"/>
        <end position="672"/>
    </location>
</feature>
<evidence type="ECO:0000313" key="3">
    <source>
        <dbReference type="EMBL" id="MCD9639712.1"/>
    </source>
</evidence>
<dbReference type="SUPFAM" id="SSF56784">
    <property type="entry name" value="HAD-like"/>
    <property type="match status" value="1"/>
</dbReference>
<dbReference type="Gene3D" id="3.40.50.1000">
    <property type="entry name" value="HAD superfamily/HAD-like"/>
    <property type="match status" value="1"/>
</dbReference>
<dbReference type="InterPro" id="IPR050365">
    <property type="entry name" value="TIM50"/>
</dbReference>
<feature type="coiled-coil region" evidence="1">
    <location>
        <begin position="31"/>
        <end position="58"/>
    </location>
</feature>
<proteinExistence type="predicted"/>
<dbReference type="PANTHER" id="PTHR12210">
    <property type="entry name" value="DULLARD PROTEIN PHOSPHATASE"/>
    <property type="match status" value="1"/>
</dbReference>
<dbReference type="PROSITE" id="PS50969">
    <property type="entry name" value="FCP1"/>
    <property type="match status" value="1"/>
</dbReference>
<dbReference type="InterPro" id="IPR036412">
    <property type="entry name" value="HAD-like_sf"/>
</dbReference>
<gene>
    <name evidence="3" type="ORF">HAX54_024418</name>
</gene>
<evidence type="ECO:0000256" key="1">
    <source>
        <dbReference type="SAM" id="Coils"/>
    </source>
</evidence>
<evidence type="ECO:0000313" key="4">
    <source>
        <dbReference type="Proteomes" id="UP000823775"/>
    </source>
</evidence>
<accession>A0ABS8V019</accession>
<keyword evidence="4" id="KW-1185">Reference proteome</keyword>
<keyword evidence="1" id="KW-0175">Coiled coil</keyword>